<dbReference type="OrthoDB" id="10359032at2759"/>
<gene>
    <name evidence="2" type="ORF">B0T11DRAFT_326371</name>
</gene>
<evidence type="ECO:0008006" key="4">
    <source>
        <dbReference type="Google" id="ProtNLM"/>
    </source>
</evidence>
<dbReference type="EMBL" id="JAGPXD010000002">
    <property type="protein sequence ID" value="KAH7368167.1"/>
    <property type="molecule type" value="Genomic_DNA"/>
</dbReference>
<evidence type="ECO:0000313" key="3">
    <source>
        <dbReference type="Proteomes" id="UP000813385"/>
    </source>
</evidence>
<sequence>MHLSVATVFCFLALVLGVTAQFSYWLDDSCLHYPLPMGQELSLRPYLEEMFSMARLAHARMNKDKASKDLRDVEFRRMYRNIFKTDMDPDSKRKYEYGLEYKEFWGIDDGSDEARDTAFNIVGETLEKISNIWTETDQRLDADQRVYCDNGQHFDEIKDGHYIDTINNVFAGGSCDAEGADVYAFVTCEKHDENYEQENEPCLMTICDKAMQSFRYPGMDDWTNVDKPFLLSELLKDDKVTAGFTIDEQAGFASLLLHEWSHCQPHLTEDWFTGDNEDTGATAEWKCIIDIPSTARAVICAEAISYIGLAALLIEGKPNSPDFYSLQWDYETLPNKQRPVIAKFSAKSD</sequence>
<protein>
    <recommendedName>
        <fullName evidence="4">Lysine-specific metallo-endopeptidase domain-containing protein</fullName>
    </recommendedName>
</protein>
<keyword evidence="3" id="KW-1185">Reference proteome</keyword>
<dbReference type="Proteomes" id="UP000813385">
    <property type="component" value="Unassembled WGS sequence"/>
</dbReference>
<reference evidence="2" key="1">
    <citation type="journal article" date="2021" name="Nat. Commun.">
        <title>Genetic determinants of endophytism in the Arabidopsis root mycobiome.</title>
        <authorList>
            <person name="Mesny F."/>
            <person name="Miyauchi S."/>
            <person name="Thiergart T."/>
            <person name="Pickel B."/>
            <person name="Atanasova L."/>
            <person name="Karlsson M."/>
            <person name="Huettel B."/>
            <person name="Barry K.W."/>
            <person name="Haridas S."/>
            <person name="Chen C."/>
            <person name="Bauer D."/>
            <person name="Andreopoulos W."/>
            <person name="Pangilinan J."/>
            <person name="LaButti K."/>
            <person name="Riley R."/>
            <person name="Lipzen A."/>
            <person name="Clum A."/>
            <person name="Drula E."/>
            <person name="Henrissat B."/>
            <person name="Kohler A."/>
            <person name="Grigoriev I.V."/>
            <person name="Martin F.M."/>
            <person name="Hacquard S."/>
        </authorList>
    </citation>
    <scope>NUCLEOTIDE SEQUENCE</scope>
    <source>
        <strain evidence="2">MPI-CAGE-AT-0016</strain>
    </source>
</reference>
<keyword evidence="1" id="KW-0732">Signal</keyword>
<name>A0A8K0TRW9_9PEZI</name>
<feature type="chain" id="PRO_5035447812" description="Lysine-specific metallo-endopeptidase domain-containing protein" evidence="1">
    <location>
        <begin position="21"/>
        <end position="349"/>
    </location>
</feature>
<organism evidence="2 3">
    <name type="scientific">Plectosphaerella cucumerina</name>
    <dbReference type="NCBI Taxonomy" id="40658"/>
    <lineage>
        <taxon>Eukaryota</taxon>
        <taxon>Fungi</taxon>
        <taxon>Dikarya</taxon>
        <taxon>Ascomycota</taxon>
        <taxon>Pezizomycotina</taxon>
        <taxon>Sordariomycetes</taxon>
        <taxon>Hypocreomycetidae</taxon>
        <taxon>Glomerellales</taxon>
        <taxon>Plectosphaerellaceae</taxon>
        <taxon>Plectosphaerella</taxon>
    </lineage>
</organism>
<evidence type="ECO:0000313" key="2">
    <source>
        <dbReference type="EMBL" id="KAH7368167.1"/>
    </source>
</evidence>
<evidence type="ECO:0000256" key="1">
    <source>
        <dbReference type="SAM" id="SignalP"/>
    </source>
</evidence>
<dbReference type="AlphaFoldDB" id="A0A8K0TRW9"/>
<proteinExistence type="predicted"/>
<comment type="caution">
    <text evidence="2">The sequence shown here is derived from an EMBL/GenBank/DDBJ whole genome shotgun (WGS) entry which is preliminary data.</text>
</comment>
<accession>A0A8K0TRW9</accession>
<feature type="signal peptide" evidence="1">
    <location>
        <begin position="1"/>
        <end position="20"/>
    </location>
</feature>